<evidence type="ECO:0000313" key="2">
    <source>
        <dbReference type="EMBL" id="GFC97110.1"/>
    </source>
</evidence>
<feature type="non-terminal residue" evidence="2">
    <location>
        <position position="1"/>
    </location>
</feature>
<feature type="compositionally biased region" description="Basic and acidic residues" evidence="1">
    <location>
        <begin position="52"/>
        <end position="63"/>
    </location>
</feature>
<sequence>PPVSKGLNNDKVIAPGMFRISPDKVSREARNCLTQKHKANVSKNETQQKSQPEIKKPKKEGFIRRLAKPKPRKPRFLFRWSPTGKMFDQDGKLVVPSNSESHVDSSNGDNA</sequence>
<reference evidence="2" key="1">
    <citation type="journal article" date="2019" name="Sci. Rep.">
        <title>Draft genome of Tanacetum cinerariifolium, the natural source of mosquito coil.</title>
        <authorList>
            <person name="Yamashiro T."/>
            <person name="Shiraishi A."/>
            <person name="Satake H."/>
            <person name="Nakayama K."/>
        </authorList>
    </citation>
    <scope>NUCLEOTIDE SEQUENCE</scope>
</reference>
<feature type="compositionally biased region" description="Polar residues" evidence="1">
    <location>
        <begin position="41"/>
        <end position="51"/>
    </location>
</feature>
<comment type="caution">
    <text evidence="2">The sequence shown here is derived from an EMBL/GenBank/DDBJ whole genome shotgun (WGS) entry which is preliminary data.</text>
</comment>
<gene>
    <name evidence="2" type="ORF">Tci_869080</name>
</gene>
<name>A0A699SI29_TANCI</name>
<dbReference type="AlphaFoldDB" id="A0A699SI29"/>
<feature type="region of interest" description="Disordered" evidence="1">
    <location>
        <begin position="36"/>
        <end position="111"/>
    </location>
</feature>
<protein>
    <submittedName>
        <fullName evidence="2">Uncharacterized protein</fullName>
    </submittedName>
</protein>
<feature type="compositionally biased region" description="Basic residues" evidence="1">
    <location>
        <begin position="65"/>
        <end position="76"/>
    </location>
</feature>
<accession>A0A699SI29</accession>
<organism evidence="2">
    <name type="scientific">Tanacetum cinerariifolium</name>
    <name type="common">Dalmatian daisy</name>
    <name type="synonym">Chrysanthemum cinerariifolium</name>
    <dbReference type="NCBI Taxonomy" id="118510"/>
    <lineage>
        <taxon>Eukaryota</taxon>
        <taxon>Viridiplantae</taxon>
        <taxon>Streptophyta</taxon>
        <taxon>Embryophyta</taxon>
        <taxon>Tracheophyta</taxon>
        <taxon>Spermatophyta</taxon>
        <taxon>Magnoliopsida</taxon>
        <taxon>eudicotyledons</taxon>
        <taxon>Gunneridae</taxon>
        <taxon>Pentapetalae</taxon>
        <taxon>asterids</taxon>
        <taxon>campanulids</taxon>
        <taxon>Asterales</taxon>
        <taxon>Asteraceae</taxon>
        <taxon>Asteroideae</taxon>
        <taxon>Anthemideae</taxon>
        <taxon>Anthemidinae</taxon>
        <taxon>Tanacetum</taxon>
    </lineage>
</organism>
<proteinExistence type="predicted"/>
<feature type="compositionally biased region" description="Polar residues" evidence="1">
    <location>
        <begin position="96"/>
        <end position="111"/>
    </location>
</feature>
<evidence type="ECO:0000256" key="1">
    <source>
        <dbReference type="SAM" id="MobiDB-lite"/>
    </source>
</evidence>
<dbReference type="EMBL" id="BKCJ011164114">
    <property type="protein sequence ID" value="GFC97110.1"/>
    <property type="molecule type" value="Genomic_DNA"/>
</dbReference>